<keyword evidence="4" id="KW-0812">Transmembrane</keyword>
<organism evidence="6 7">
    <name type="scientific">Friedmanniomyces endolithicus</name>
    <dbReference type="NCBI Taxonomy" id="329885"/>
    <lineage>
        <taxon>Eukaryota</taxon>
        <taxon>Fungi</taxon>
        <taxon>Dikarya</taxon>
        <taxon>Ascomycota</taxon>
        <taxon>Pezizomycotina</taxon>
        <taxon>Dothideomycetes</taxon>
        <taxon>Dothideomycetidae</taxon>
        <taxon>Mycosphaerellales</taxon>
        <taxon>Teratosphaeriaceae</taxon>
        <taxon>Friedmanniomyces</taxon>
    </lineage>
</organism>
<proteinExistence type="predicted"/>
<accession>A0A4U0VIU5</accession>
<evidence type="ECO:0000256" key="5">
    <source>
        <dbReference type="SAM" id="SignalP"/>
    </source>
</evidence>
<dbReference type="AlphaFoldDB" id="A0A4U0VIU5"/>
<dbReference type="GO" id="GO:0019760">
    <property type="term" value="P:glucosinolate metabolic process"/>
    <property type="evidence" value="ECO:0007669"/>
    <property type="project" value="UniProtKB-ARBA"/>
</dbReference>
<keyword evidence="4" id="KW-0472">Membrane</keyword>
<evidence type="ECO:0000256" key="4">
    <source>
        <dbReference type="SAM" id="Phobius"/>
    </source>
</evidence>
<dbReference type="EMBL" id="NAJP01000002">
    <property type="protein sequence ID" value="TKA49221.1"/>
    <property type="molecule type" value="Genomic_DNA"/>
</dbReference>
<feature type="region of interest" description="Disordered" evidence="3">
    <location>
        <begin position="521"/>
        <end position="644"/>
    </location>
</feature>
<dbReference type="CDD" id="cd12087">
    <property type="entry name" value="TM_EGFR-like"/>
    <property type="match status" value="1"/>
</dbReference>
<feature type="signal peptide" evidence="5">
    <location>
        <begin position="1"/>
        <end position="24"/>
    </location>
</feature>
<dbReference type="PANTHER" id="PTHR47435:SF4">
    <property type="entry name" value="KELCH REPEAT PROTEIN (AFU_ORTHOLOGUE AFUA_5G12780)"/>
    <property type="match status" value="1"/>
</dbReference>
<feature type="chain" id="PRO_5020297206" description="Kelch repeat-containing protein" evidence="5">
    <location>
        <begin position="25"/>
        <end position="644"/>
    </location>
</feature>
<feature type="compositionally biased region" description="Pro residues" evidence="3">
    <location>
        <begin position="598"/>
        <end position="623"/>
    </location>
</feature>
<evidence type="ECO:0000313" key="6">
    <source>
        <dbReference type="EMBL" id="TKA49221.1"/>
    </source>
</evidence>
<dbReference type="Proteomes" id="UP000310066">
    <property type="component" value="Unassembled WGS sequence"/>
</dbReference>
<comment type="caution">
    <text evidence="6">The sequence shown here is derived from an EMBL/GenBank/DDBJ whole genome shotgun (WGS) entry which is preliminary data.</text>
</comment>
<keyword evidence="2" id="KW-0408">Iron</keyword>
<feature type="region of interest" description="Disordered" evidence="3">
    <location>
        <begin position="463"/>
        <end position="484"/>
    </location>
</feature>
<feature type="compositionally biased region" description="Low complexity" evidence="3">
    <location>
        <begin position="468"/>
        <end position="478"/>
    </location>
</feature>
<dbReference type="InterPro" id="IPR011043">
    <property type="entry name" value="Gal_Oxase/kelch_b-propeller"/>
</dbReference>
<evidence type="ECO:0000256" key="1">
    <source>
        <dbReference type="ARBA" id="ARBA00022737"/>
    </source>
</evidence>
<evidence type="ECO:0000256" key="2">
    <source>
        <dbReference type="ARBA" id="ARBA00023004"/>
    </source>
</evidence>
<name>A0A4U0VIU5_9PEZI</name>
<keyword evidence="1" id="KW-0677">Repeat</keyword>
<dbReference type="PANTHER" id="PTHR47435">
    <property type="entry name" value="KELCH REPEAT PROTEIN (AFU_ORTHOLOGUE AFUA_5G12780)"/>
    <property type="match status" value="1"/>
</dbReference>
<dbReference type="STRING" id="329885.A0A4U0VIU5"/>
<evidence type="ECO:0000256" key="3">
    <source>
        <dbReference type="SAM" id="MobiDB-lite"/>
    </source>
</evidence>
<dbReference type="OrthoDB" id="10251809at2759"/>
<dbReference type="Gene3D" id="2.120.10.80">
    <property type="entry name" value="Kelch-type beta propeller"/>
    <property type="match status" value="1"/>
</dbReference>
<protein>
    <recommendedName>
        <fullName evidence="8">Kelch repeat-containing protein</fullName>
    </recommendedName>
</protein>
<keyword evidence="5" id="KW-0732">Signal</keyword>
<dbReference type="SUPFAM" id="SSF50965">
    <property type="entry name" value="Galactose oxidase, central domain"/>
    <property type="match status" value="1"/>
</dbReference>
<evidence type="ECO:0000313" key="7">
    <source>
        <dbReference type="Proteomes" id="UP000310066"/>
    </source>
</evidence>
<keyword evidence="4" id="KW-1133">Transmembrane helix</keyword>
<reference evidence="6 7" key="1">
    <citation type="submission" date="2017-03" db="EMBL/GenBank/DDBJ databases">
        <title>Genomes of endolithic fungi from Antarctica.</title>
        <authorList>
            <person name="Coleine C."/>
            <person name="Masonjones S."/>
            <person name="Stajich J.E."/>
        </authorList>
    </citation>
    <scope>NUCLEOTIDE SEQUENCE [LARGE SCALE GENOMIC DNA]</scope>
    <source>
        <strain evidence="6 7">CCFEE 5311</strain>
    </source>
</reference>
<dbReference type="InterPro" id="IPR015915">
    <property type="entry name" value="Kelch-typ_b-propeller"/>
</dbReference>
<sequence>MLSSACATTVRLLLASLLLHEAAGQEIQDQINNFCRRFAHQTTVIGNRLYIDGGLVDYGGSISASTVNYTNTLLSYLDLDNLYNNFPIENANLSKPNNVPSVQGGILWADTVNRLFYLYGGEHNWTSQPPAQYTLWAYDAVYDVWNDTMQDASASGIQSVSFGAGTVVDDDRALGFYYGGWLSNATVLGWNGNALAQSGLVQYDMLRNIWSNVTFIDSTPRAEGVMQVLTFPWFYIPASDHGMLVYFGGVKQTSNGSYTGVPMNQIYLYDLASGLSYTQTTSGNAPNMRRRFCGGVSWPKDQSSYNIYFYGGLPPYDQQGVGYGDVWILSMPSFTWTQWYPTLNGSSRLPTTPSEHHSLSCNVIDQSQMIIMGGYFPNSSNIGCDARAIWGQHNLNLGAEDVQEAAWYQYLPNLTSYQVPLTIVSVIGGGPTGGATLTTPAAWGHQDLSVYFTRTYSATLRTPTRDVSPFTSTPSASATPPPPLVNHSEAGPIAGGVVGGIIFLALVVFVVWVCLRRRNKHREANSETQQHGPMTELPSPGSPESHHKRNISGSTAPTISPLGTSPPPPPFNASHWSQAQHPGYAGPQYAGQSAQAFYPPPPQAQQYYPPPPPPAQYEQPPSPISEMPSVRSPMVGTPARRAML</sequence>
<feature type="transmembrane region" description="Helical" evidence="4">
    <location>
        <begin position="493"/>
        <end position="515"/>
    </location>
</feature>
<gene>
    <name evidence="6" type="ORF">B0A54_01298</name>
</gene>
<evidence type="ECO:0008006" key="8">
    <source>
        <dbReference type="Google" id="ProtNLM"/>
    </source>
</evidence>